<sequence>MCRRHSKLLNEIQVKAVVASLKCSASSAFPNCMKVRLSTWRCDVYNFVSASLCSLHFVRFTLQSPHFRQSEADGCSRGVVEVRCLVSENVISKWAVSSVSCESSAE</sequence>
<gene>
    <name evidence="1" type="ORF">VFPPC_17767</name>
</gene>
<reference evidence="1 2" key="1">
    <citation type="journal article" date="2016" name="PLoS Pathog.">
        <title>Biosynthesis of antibiotic leucinostatins in bio-control fungus Purpureocillium lilacinum and their inhibition on phytophthora revealed by genome mining.</title>
        <authorList>
            <person name="Wang G."/>
            <person name="Liu Z."/>
            <person name="Lin R."/>
            <person name="Li E."/>
            <person name="Mao Z."/>
            <person name="Ling J."/>
            <person name="Yang Y."/>
            <person name="Yin W.B."/>
            <person name="Xie B."/>
        </authorList>
    </citation>
    <scope>NUCLEOTIDE SEQUENCE [LARGE SCALE GENOMIC DNA]</scope>
    <source>
        <strain evidence="1">170</strain>
    </source>
</reference>
<keyword evidence="2" id="KW-1185">Reference proteome</keyword>
<dbReference type="KEGG" id="pchm:VFPPC_17767"/>
<evidence type="ECO:0000313" key="1">
    <source>
        <dbReference type="EMBL" id="OWT43057.1"/>
    </source>
</evidence>
<proteinExistence type="predicted"/>
<protein>
    <submittedName>
        <fullName evidence="1">Uncharacterized protein</fullName>
    </submittedName>
</protein>
<dbReference type="Proteomes" id="UP000078397">
    <property type="component" value="Unassembled WGS sequence"/>
</dbReference>
<dbReference type="AlphaFoldDB" id="A0A219AQK2"/>
<evidence type="ECO:0000313" key="2">
    <source>
        <dbReference type="Proteomes" id="UP000078397"/>
    </source>
</evidence>
<name>A0A219AQK2_METCM</name>
<dbReference type="RefSeq" id="XP_022285509.1">
    <property type="nucleotide sequence ID" value="XM_022429453.1"/>
</dbReference>
<dbReference type="EMBL" id="LSBJ02000003">
    <property type="protein sequence ID" value="OWT43057.1"/>
    <property type="molecule type" value="Genomic_DNA"/>
</dbReference>
<comment type="caution">
    <text evidence="1">The sequence shown here is derived from an EMBL/GenBank/DDBJ whole genome shotgun (WGS) entry which is preliminary data.</text>
</comment>
<accession>A0A219AQK2</accession>
<organism evidence="1 2">
    <name type="scientific">Pochonia chlamydosporia 170</name>
    <dbReference type="NCBI Taxonomy" id="1380566"/>
    <lineage>
        <taxon>Eukaryota</taxon>
        <taxon>Fungi</taxon>
        <taxon>Dikarya</taxon>
        <taxon>Ascomycota</taxon>
        <taxon>Pezizomycotina</taxon>
        <taxon>Sordariomycetes</taxon>
        <taxon>Hypocreomycetidae</taxon>
        <taxon>Hypocreales</taxon>
        <taxon>Clavicipitaceae</taxon>
        <taxon>Pochonia</taxon>
    </lineage>
</organism>
<dbReference type="GeneID" id="33936687"/>